<dbReference type="Proteomes" id="UP000800035">
    <property type="component" value="Unassembled WGS sequence"/>
</dbReference>
<evidence type="ECO:0000313" key="2">
    <source>
        <dbReference type="Proteomes" id="UP000800035"/>
    </source>
</evidence>
<sequence length="217" mass="24760">MSYPIALEAAGASTERGRLALIPRSKNRSIIKDRSCWFSGWDPRSIRRRQCGFCMDGRPRRNLLTQYARRCRESQQAPTVERSCRLRHRPGGPARWSSQTWSSLALRSGYLHGEDGNSHRAQISLDIAHTFFISSARQHLFAFARLECMCLRPSDCDRREIFLRRICRPQSKCYASAPPAHTSQTTPVFAPGQRPTGAATFWRSALFASVRPYSWVV</sequence>
<proteinExistence type="predicted"/>
<name>A0A6A5TYC3_9PLEO</name>
<dbReference type="EMBL" id="ML976989">
    <property type="protein sequence ID" value="KAF1957334.1"/>
    <property type="molecule type" value="Genomic_DNA"/>
</dbReference>
<organism evidence="1 2">
    <name type="scientific">Byssothecium circinans</name>
    <dbReference type="NCBI Taxonomy" id="147558"/>
    <lineage>
        <taxon>Eukaryota</taxon>
        <taxon>Fungi</taxon>
        <taxon>Dikarya</taxon>
        <taxon>Ascomycota</taxon>
        <taxon>Pezizomycotina</taxon>
        <taxon>Dothideomycetes</taxon>
        <taxon>Pleosporomycetidae</taxon>
        <taxon>Pleosporales</taxon>
        <taxon>Massarineae</taxon>
        <taxon>Massarinaceae</taxon>
        <taxon>Byssothecium</taxon>
    </lineage>
</organism>
<keyword evidence="2" id="KW-1185">Reference proteome</keyword>
<accession>A0A6A5TYC3</accession>
<evidence type="ECO:0000313" key="1">
    <source>
        <dbReference type="EMBL" id="KAF1957334.1"/>
    </source>
</evidence>
<protein>
    <submittedName>
        <fullName evidence="1">Uncharacterized protein</fullName>
    </submittedName>
</protein>
<gene>
    <name evidence="1" type="ORF">CC80DRAFT_42498</name>
</gene>
<dbReference type="AlphaFoldDB" id="A0A6A5TYC3"/>
<reference evidence="1" key="1">
    <citation type="journal article" date="2020" name="Stud. Mycol.">
        <title>101 Dothideomycetes genomes: a test case for predicting lifestyles and emergence of pathogens.</title>
        <authorList>
            <person name="Haridas S."/>
            <person name="Albert R."/>
            <person name="Binder M."/>
            <person name="Bloem J."/>
            <person name="Labutti K."/>
            <person name="Salamov A."/>
            <person name="Andreopoulos B."/>
            <person name="Baker S."/>
            <person name="Barry K."/>
            <person name="Bills G."/>
            <person name="Bluhm B."/>
            <person name="Cannon C."/>
            <person name="Castanera R."/>
            <person name="Culley D."/>
            <person name="Daum C."/>
            <person name="Ezra D."/>
            <person name="Gonzalez J."/>
            <person name="Henrissat B."/>
            <person name="Kuo A."/>
            <person name="Liang C."/>
            <person name="Lipzen A."/>
            <person name="Lutzoni F."/>
            <person name="Magnuson J."/>
            <person name="Mondo S."/>
            <person name="Nolan M."/>
            <person name="Ohm R."/>
            <person name="Pangilinan J."/>
            <person name="Park H.-J."/>
            <person name="Ramirez L."/>
            <person name="Alfaro M."/>
            <person name="Sun H."/>
            <person name="Tritt A."/>
            <person name="Yoshinaga Y."/>
            <person name="Zwiers L.-H."/>
            <person name="Turgeon B."/>
            <person name="Goodwin S."/>
            <person name="Spatafora J."/>
            <person name="Crous P."/>
            <person name="Grigoriev I."/>
        </authorList>
    </citation>
    <scope>NUCLEOTIDE SEQUENCE</scope>
    <source>
        <strain evidence="1">CBS 675.92</strain>
    </source>
</reference>